<accession>A0A0F7VBN9</accession>
<feature type="compositionally biased region" description="Low complexity" evidence="1">
    <location>
        <begin position="76"/>
        <end position="86"/>
    </location>
</feature>
<feature type="region of interest" description="Disordered" evidence="1">
    <location>
        <begin position="1186"/>
        <end position="1205"/>
    </location>
</feature>
<reference evidence="2" key="1">
    <citation type="journal article" date="2015" name="PLoS ONE">
        <title>Comprehensive Evaluation of Toxoplasma gondii VEG and Neospora caninum LIV Genomes with Tachyzoite Stage Transcriptome and Proteome Defines Novel Transcript Features.</title>
        <authorList>
            <person name="Ramaprasad A."/>
            <person name="Mourier T."/>
            <person name="Naeem R."/>
            <person name="Malas T.B."/>
            <person name="Moussa E."/>
            <person name="Panigrahi A."/>
            <person name="Vermont S.J."/>
            <person name="Otto T.D."/>
            <person name="Wastling J."/>
            <person name="Pain A."/>
        </authorList>
    </citation>
    <scope>NUCLEOTIDE SEQUENCE</scope>
    <source>
        <strain evidence="2">VEG</strain>
    </source>
</reference>
<feature type="compositionally biased region" description="Low complexity" evidence="1">
    <location>
        <begin position="50"/>
        <end position="68"/>
    </location>
</feature>
<dbReference type="EMBL" id="LN714502">
    <property type="protein sequence ID" value="CEL78706.1"/>
    <property type="molecule type" value="Genomic_DNA"/>
</dbReference>
<feature type="region of interest" description="Disordered" evidence="1">
    <location>
        <begin position="550"/>
        <end position="575"/>
    </location>
</feature>
<feature type="compositionally biased region" description="Basic and acidic residues" evidence="1">
    <location>
        <begin position="1337"/>
        <end position="1356"/>
    </location>
</feature>
<evidence type="ECO:0000313" key="2">
    <source>
        <dbReference type="EMBL" id="CEL78706.1"/>
    </source>
</evidence>
<feature type="compositionally biased region" description="Basic and acidic residues" evidence="1">
    <location>
        <begin position="555"/>
        <end position="575"/>
    </location>
</feature>
<feature type="region of interest" description="Disordered" evidence="1">
    <location>
        <begin position="664"/>
        <end position="688"/>
    </location>
</feature>
<proteinExistence type="predicted"/>
<feature type="region of interest" description="Disordered" evidence="1">
    <location>
        <begin position="1335"/>
        <end position="1357"/>
    </location>
</feature>
<name>A0A0F7VBN9_TOXGV</name>
<organism evidence="2">
    <name type="scientific">Toxoplasma gondii (strain ATCC 50861 / VEG)</name>
    <dbReference type="NCBI Taxonomy" id="432359"/>
    <lineage>
        <taxon>Eukaryota</taxon>
        <taxon>Sar</taxon>
        <taxon>Alveolata</taxon>
        <taxon>Apicomplexa</taxon>
        <taxon>Conoidasida</taxon>
        <taxon>Coccidia</taxon>
        <taxon>Eucoccidiorida</taxon>
        <taxon>Eimeriorina</taxon>
        <taxon>Sarcocystidae</taxon>
        <taxon>Toxoplasma</taxon>
    </lineage>
</organism>
<sequence length="1677" mass="181851">MAFTQLFPRPLAFRPKSNSVSFLVRYAAGGPRRPPAEVSEVPPASVPFLSRRWPSSSPRSPSTCTRRCYSTKPRSSRSAQSARAGSPNREKQSPGAKQRLRRRAEDDQSSEFRFIERFKRVDFDRTAWLREAERKAQSDAWHVVTTSVQTPTAFEFDRQVLLPDFSPRSREQDVSRSAVAQAESRHVEAEGGEELLEQTRRGRQLSSPRSRAAAEGRTATSTHLASLEEGTACGTQERHTEPGGETGRDRTSPSEEDSVDALIADRALALKDMPPPPVTYFDHLTEFASETENARRATFSSTSKFPFLPGPPPPSRFFTKGKEDWRYQWRREDDEDLWKSPDSSLRRAVTGSQVDTTASARCDGFGFPDTFEEPRGLERKQLSVFLPSSQTWKPIAVLNSHQLLFALQHPQVSLHPSGRATPAEGCSPSAARVADAASLRSSSSDGFRQGYPLIYWRQLLSRLQRIAFSFDGASLFALIATLTRHIAAVRRELEAVQALASSTTFLSAEHQARGAGELRRADASRSRSFSSCRASGVSLSPASFGCGRATAASESGDKTGAEREFRSSSGEQEKNKEAIAKLRDRADELNSIFLALTQPGIWKQLSDDALPHLPFLSLPALSNLAETFALLSPKLSSSLNVVIMQAIDQVHGIGQPHLHYPAVDFDSSPSSPGEHTRAGFSDRRTPGAPAPATVQALFRLLDACAEAIHVSSALASSLSQQLSTESASVHTPSFLARVLSYERFETCKAGSFAAAGVVGTLSHQLFETAVGQTKLASELLRLPLEDRVRLVVHASLYWQQDAVEPATRQFLNSAISSIFSNKGGLPKPTVPQLFALLGSALLPSLGGSFPPLERLDGFLHSDASFSSVFSPFGFSSCCSSPLPLFPCVSPLPLLAPLHGGDSEKPCKPLGLFSSLARLQSSPLLLSFFRIFVEERRKQEAATFPSRTTEEPFFSPPHFACLLECLDASLVLVPSSLVLSELSGAPPPASESVSYTSLASHRLYLPARAHAPPSAGFAEPLEDGDYAYLRDSCVDNSPSSLASSATERIPLRLSSVLSLQRCLGGELGTAFKLLEGLGCTYSVQRGDSGAATCSSAAAAEFDKQTFGSGDPLFVVPRLLSLFATSISQQLGRLSFPSLLLVLHSQTAALRFSALFQLAVPDSLARDLPPGGECLSTHTDVASAFSSDSSFSSEASPRATATSMSPQSAQEQIDCLAFSSSSFARRSRAWRTEMGACLAVQLLATASLLRRLSENLSLGLVSPVQAKALRSSQDTQANSDAFNAEKRSENVALSAPFFEEKNVFAEDALHALLQNGLSAILCSVSTASAAIRDSLPALHAEEEKGEKETQKPNERDQLSSEAEAAAVAFGKEAFRCMRSIRRLFEGRPAPFGSPRRDVVDLNDALRRLSLEQQVSWLSTLLTLFEVRLHRQSWERQHKGESSHRRDLNGNLQPLQPSELLEESAHVFLFLAGNLQHRAHLSSSDVFADEGEETSLSVVEVTAAFSRCVALALSSSSPSLNSLLSSSPATREGCTRAGTDLGVAGRDAEVSWLAGSLQLALDDVRDTLVHASPSQLRRVSAAAQALAEAQGEMRKSRFSPLRNPHDPPSAVRRVRGSEGDREEDESFCEQDALGRDTELFWEEILTGLMNLSTRGLAESPAEAGRLLAIQNSESSAKSRK</sequence>
<evidence type="ECO:0000256" key="1">
    <source>
        <dbReference type="SAM" id="MobiDB-lite"/>
    </source>
</evidence>
<feature type="region of interest" description="Disordered" evidence="1">
    <location>
        <begin position="167"/>
        <end position="258"/>
    </location>
</feature>
<feature type="compositionally biased region" description="Basic and acidic residues" evidence="1">
    <location>
        <begin position="236"/>
        <end position="253"/>
    </location>
</feature>
<protein>
    <submittedName>
        <fullName evidence="2">Uncharacterized protein</fullName>
    </submittedName>
</protein>
<feature type="compositionally biased region" description="Basic and acidic residues" evidence="1">
    <location>
        <begin position="674"/>
        <end position="685"/>
    </location>
</feature>
<feature type="region of interest" description="Disordered" evidence="1">
    <location>
        <begin position="1589"/>
        <end position="1626"/>
    </location>
</feature>
<feature type="region of interest" description="Disordered" evidence="1">
    <location>
        <begin position="30"/>
        <end position="106"/>
    </location>
</feature>
<gene>
    <name evidence="2" type="ORF">BN1205_000450</name>
</gene>